<dbReference type="SUPFAM" id="SSF46785">
    <property type="entry name" value="Winged helix' DNA-binding domain"/>
    <property type="match status" value="1"/>
</dbReference>
<dbReference type="Gene3D" id="1.10.10.10">
    <property type="entry name" value="Winged helix-like DNA-binding domain superfamily/Winged helix DNA-binding domain"/>
    <property type="match status" value="1"/>
</dbReference>
<dbReference type="InterPro" id="IPR036390">
    <property type="entry name" value="WH_DNA-bd_sf"/>
</dbReference>
<keyword evidence="2" id="KW-0238">DNA-binding</keyword>
<sequence length="167" mass="19322">MYQEVFELQAELLKALAHPKRLEILHLLRHQSLNVSEIVEMLGLPQANLSQHLMVMREAGVVESQKVGKEVFYRLSEKNFVKASDLLREVLIKKHKGERVADELAFKMQDLWPVVIDPVCGMRLSPKTAGYAVRKNGESYYFCAEGCMEKFRHDTSRYINLKKNDDE</sequence>
<dbReference type="GO" id="GO:0003700">
    <property type="term" value="F:DNA-binding transcription factor activity"/>
    <property type="evidence" value="ECO:0007669"/>
    <property type="project" value="InterPro"/>
</dbReference>
<dbReference type="InterPro" id="IPR036388">
    <property type="entry name" value="WH-like_DNA-bd_sf"/>
</dbReference>
<dbReference type="Pfam" id="PF04945">
    <property type="entry name" value="YHS"/>
    <property type="match status" value="1"/>
</dbReference>
<dbReference type="CDD" id="cd00090">
    <property type="entry name" value="HTH_ARSR"/>
    <property type="match status" value="1"/>
</dbReference>
<keyword evidence="1" id="KW-0805">Transcription regulation</keyword>
<keyword evidence="6" id="KW-1185">Reference proteome</keyword>
<evidence type="ECO:0000256" key="1">
    <source>
        <dbReference type="ARBA" id="ARBA00023015"/>
    </source>
</evidence>
<dbReference type="PRINTS" id="PR00778">
    <property type="entry name" value="HTHARSR"/>
</dbReference>
<dbReference type="Pfam" id="PF01022">
    <property type="entry name" value="HTH_5"/>
    <property type="match status" value="1"/>
</dbReference>
<evidence type="ECO:0000259" key="4">
    <source>
        <dbReference type="PROSITE" id="PS50987"/>
    </source>
</evidence>
<dbReference type="InterPro" id="IPR009078">
    <property type="entry name" value="Ferritin-like_SF"/>
</dbReference>
<dbReference type="GO" id="GO:0016491">
    <property type="term" value="F:oxidoreductase activity"/>
    <property type="evidence" value="ECO:0007669"/>
    <property type="project" value="InterPro"/>
</dbReference>
<dbReference type="Gene3D" id="1.10.620.20">
    <property type="entry name" value="Ribonucleotide Reductase, subunit A"/>
    <property type="match status" value="1"/>
</dbReference>
<dbReference type="SMART" id="SM00746">
    <property type="entry name" value="TRASH"/>
    <property type="match status" value="1"/>
</dbReference>
<dbReference type="GO" id="GO:0003677">
    <property type="term" value="F:DNA binding"/>
    <property type="evidence" value="ECO:0007669"/>
    <property type="project" value="UniProtKB-KW"/>
</dbReference>
<dbReference type="InterPro" id="IPR007029">
    <property type="entry name" value="YHS_dom"/>
</dbReference>
<dbReference type="PANTHER" id="PTHR43132:SF2">
    <property type="entry name" value="ARSENICAL RESISTANCE OPERON REPRESSOR ARSR-RELATED"/>
    <property type="match status" value="1"/>
</dbReference>
<dbReference type="InterPro" id="IPR012348">
    <property type="entry name" value="RNR-like"/>
</dbReference>
<dbReference type="InterPro" id="IPR051011">
    <property type="entry name" value="Metal_resp_trans_reg"/>
</dbReference>
<dbReference type="KEGG" id="caqa:MICH65_0382"/>
<dbReference type="AlphaFoldDB" id="A0A857N7P5"/>
<dbReference type="PROSITE" id="PS50987">
    <property type="entry name" value="HTH_ARSR_2"/>
    <property type="match status" value="1"/>
</dbReference>
<dbReference type="SUPFAM" id="SSF47240">
    <property type="entry name" value="Ferritin-like"/>
    <property type="match status" value="1"/>
</dbReference>
<keyword evidence="3" id="KW-0804">Transcription</keyword>
<evidence type="ECO:0000313" key="5">
    <source>
        <dbReference type="EMBL" id="QHO63363.1"/>
    </source>
</evidence>
<name>A0A857N7P5_9BACT</name>
<dbReference type="InterPro" id="IPR011017">
    <property type="entry name" value="TRASH_dom"/>
</dbReference>
<reference evidence="6" key="1">
    <citation type="journal article" date="2020" name="Microorganisms">
        <title>Complete Genome of a Member of a New Bacterial Lineage in the Microgenomates Group Reveals an Unusual Nucleotide Composition Disparity Between Two Strands of DNA and Limited Metabolic Potential.</title>
        <authorList>
            <person name="Kadnikov V.V."/>
            <person name="Mardanov A.V."/>
            <person name="Beletsky A.V."/>
            <person name="Karnachuk O.V."/>
            <person name="Ravin N.V."/>
        </authorList>
    </citation>
    <scope>NUCLEOTIDE SEQUENCE [LARGE SCALE GENOMIC DNA]</scope>
</reference>
<dbReference type="Proteomes" id="UP000463983">
    <property type="component" value="Chromosome"/>
</dbReference>
<dbReference type="PANTHER" id="PTHR43132">
    <property type="entry name" value="ARSENICAL RESISTANCE OPERON REPRESSOR ARSR-RELATED"/>
    <property type="match status" value="1"/>
</dbReference>
<evidence type="ECO:0000256" key="3">
    <source>
        <dbReference type="ARBA" id="ARBA00023163"/>
    </source>
</evidence>
<organism evidence="5 6">
    <name type="scientific">Candidatus Chazhemtobacterium aquaticus</name>
    <dbReference type="NCBI Taxonomy" id="2715735"/>
    <lineage>
        <taxon>Bacteria</taxon>
        <taxon>Candidatus Chazhemtobacteraceae</taxon>
        <taxon>Candidatus Chazhemtobacterium</taxon>
    </lineage>
</organism>
<feature type="domain" description="HTH arsR-type" evidence="4">
    <location>
        <begin position="1"/>
        <end position="98"/>
    </location>
</feature>
<dbReference type="RefSeq" id="WP_161931748.1">
    <property type="nucleotide sequence ID" value="NZ_CP047901.1"/>
</dbReference>
<protein>
    <submittedName>
        <fullName evidence="5">Transcriptional regulator, ArsR family</fullName>
    </submittedName>
</protein>
<proteinExistence type="predicted"/>
<evidence type="ECO:0000313" key="6">
    <source>
        <dbReference type="Proteomes" id="UP000463983"/>
    </source>
</evidence>
<dbReference type="InterPro" id="IPR011991">
    <property type="entry name" value="ArsR-like_HTH"/>
</dbReference>
<gene>
    <name evidence="5" type="ORF">MICH65_0382</name>
</gene>
<dbReference type="EMBL" id="CP047901">
    <property type="protein sequence ID" value="QHO63363.1"/>
    <property type="molecule type" value="Genomic_DNA"/>
</dbReference>
<accession>A0A857N7P5</accession>
<dbReference type="NCBIfam" id="NF033788">
    <property type="entry name" value="HTH_metalloreg"/>
    <property type="match status" value="1"/>
</dbReference>
<dbReference type="SMART" id="SM00418">
    <property type="entry name" value="HTH_ARSR"/>
    <property type="match status" value="1"/>
</dbReference>
<evidence type="ECO:0000256" key="2">
    <source>
        <dbReference type="ARBA" id="ARBA00023125"/>
    </source>
</evidence>
<dbReference type="InterPro" id="IPR001845">
    <property type="entry name" value="HTH_ArsR_DNA-bd_dom"/>
</dbReference>